<protein>
    <recommendedName>
        <fullName evidence="4">Leucine-rich repeat domain-containing protein</fullName>
    </recommendedName>
</protein>
<keyword evidence="1" id="KW-0433">Leucine-rich repeat</keyword>
<reference evidence="3" key="1">
    <citation type="submission" date="2018-05" db="EMBL/GenBank/DDBJ databases">
        <authorList>
            <person name="Lanie J.A."/>
            <person name="Ng W.-L."/>
            <person name="Kazmierczak K.M."/>
            <person name="Andrzejewski T.M."/>
            <person name="Davidsen T.M."/>
            <person name="Wayne K.J."/>
            <person name="Tettelin H."/>
            <person name="Glass J.I."/>
            <person name="Rusch D."/>
            <person name="Podicherti R."/>
            <person name="Tsui H.-C.T."/>
            <person name="Winkler M.E."/>
        </authorList>
    </citation>
    <scope>NUCLEOTIDE SEQUENCE</scope>
</reference>
<feature type="non-terminal residue" evidence="3">
    <location>
        <position position="163"/>
    </location>
</feature>
<dbReference type="PANTHER" id="PTHR45973">
    <property type="entry name" value="PROTEIN PHOSPHATASE 1 REGULATORY SUBUNIT SDS22-RELATED"/>
    <property type="match status" value="1"/>
</dbReference>
<evidence type="ECO:0008006" key="4">
    <source>
        <dbReference type="Google" id="ProtNLM"/>
    </source>
</evidence>
<dbReference type="EMBL" id="UINC01059331">
    <property type="protein sequence ID" value="SVB82619.1"/>
    <property type="molecule type" value="Genomic_DNA"/>
</dbReference>
<dbReference type="Pfam" id="PF00560">
    <property type="entry name" value="LRR_1"/>
    <property type="match status" value="1"/>
</dbReference>
<dbReference type="InterPro" id="IPR025875">
    <property type="entry name" value="Leu-rich_rpt_4"/>
</dbReference>
<dbReference type="SMART" id="SM00369">
    <property type="entry name" value="LRR_TYP"/>
    <property type="match status" value="3"/>
</dbReference>
<accession>A0A382H615</accession>
<dbReference type="InterPro" id="IPR003591">
    <property type="entry name" value="Leu-rich_rpt_typical-subtyp"/>
</dbReference>
<dbReference type="SUPFAM" id="SSF52058">
    <property type="entry name" value="L domain-like"/>
    <property type="match status" value="1"/>
</dbReference>
<keyword evidence="2" id="KW-0677">Repeat</keyword>
<organism evidence="3">
    <name type="scientific">marine metagenome</name>
    <dbReference type="NCBI Taxonomy" id="408172"/>
    <lineage>
        <taxon>unclassified sequences</taxon>
        <taxon>metagenomes</taxon>
        <taxon>ecological metagenomes</taxon>
    </lineage>
</organism>
<dbReference type="PANTHER" id="PTHR45973:SF35">
    <property type="entry name" value="LEUCINE-RICH REPEAT-CONTAINING PROTEIN 43"/>
    <property type="match status" value="1"/>
</dbReference>
<dbReference type="InterPro" id="IPR050576">
    <property type="entry name" value="Cilia_flagella_integrity"/>
</dbReference>
<name>A0A382H615_9ZZZZ</name>
<dbReference type="AlphaFoldDB" id="A0A382H615"/>
<sequence>MQKILLVMVAVALVGCGGRKEEGVAKGADVTAEQETSNKPLITDPIVEKAIREELKKPTGELTEADLEKVTRLALIRKQLTEVPKGLEKLNQLTYLNLYDNQLTDVKGLEKLTKLKWLDLAGNKLTELPKGLEKLTQLTRLSLHDNQLTDVQELEKLTQLKYL</sequence>
<dbReference type="SMART" id="SM00365">
    <property type="entry name" value="LRR_SD22"/>
    <property type="match status" value="3"/>
</dbReference>
<evidence type="ECO:0000256" key="2">
    <source>
        <dbReference type="ARBA" id="ARBA00022737"/>
    </source>
</evidence>
<dbReference type="PROSITE" id="PS51257">
    <property type="entry name" value="PROKAR_LIPOPROTEIN"/>
    <property type="match status" value="1"/>
</dbReference>
<dbReference type="InterPro" id="IPR032675">
    <property type="entry name" value="LRR_dom_sf"/>
</dbReference>
<proteinExistence type="predicted"/>
<dbReference type="PROSITE" id="PS51450">
    <property type="entry name" value="LRR"/>
    <property type="match status" value="3"/>
</dbReference>
<evidence type="ECO:0000256" key="1">
    <source>
        <dbReference type="ARBA" id="ARBA00022614"/>
    </source>
</evidence>
<gene>
    <name evidence="3" type="ORF">METZ01_LOCUS235473</name>
</gene>
<dbReference type="Pfam" id="PF12799">
    <property type="entry name" value="LRR_4"/>
    <property type="match status" value="1"/>
</dbReference>
<dbReference type="InterPro" id="IPR001611">
    <property type="entry name" value="Leu-rich_rpt"/>
</dbReference>
<evidence type="ECO:0000313" key="3">
    <source>
        <dbReference type="EMBL" id="SVB82619.1"/>
    </source>
</evidence>
<dbReference type="Gene3D" id="3.80.10.10">
    <property type="entry name" value="Ribonuclease Inhibitor"/>
    <property type="match status" value="1"/>
</dbReference>